<feature type="domain" description="RSE1/DDB1/CPSF1 first beta-propeller" evidence="10">
    <location>
        <begin position="35"/>
        <end position="394"/>
    </location>
</feature>
<dbReference type="InterPro" id="IPR058543">
    <property type="entry name" value="Beta-prop_RSE1/DDB1/CPSF1_2nd"/>
</dbReference>
<dbReference type="Pfam" id="PF10433">
    <property type="entry name" value="Beta-prop_RSE1_1st"/>
    <property type="match status" value="1"/>
</dbReference>
<evidence type="ECO:0000256" key="8">
    <source>
        <dbReference type="SAM" id="MobiDB-lite"/>
    </source>
</evidence>
<keyword evidence="13" id="KW-1185">Reference proteome</keyword>
<protein>
    <submittedName>
        <fullName evidence="12">Pre-mRNA-splicing factor rse1</fullName>
    </submittedName>
</protein>
<reference evidence="12" key="1">
    <citation type="submission" date="2023-04" db="EMBL/GenBank/DDBJ databases">
        <title>Black Yeasts Isolated from many extreme environments.</title>
        <authorList>
            <person name="Coleine C."/>
            <person name="Stajich J.E."/>
            <person name="Selbmann L."/>
        </authorList>
    </citation>
    <scope>NUCLEOTIDE SEQUENCE</scope>
    <source>
        <strain evidence="12">CCFEE 5312</strain>
    </source>
</reference>
<evidence type="ECO:0000256" key="7">
    <source>
        <dbReference type="SAM" id="Coils"/>
    </source>
</evidence>
<accession>A0AAJ0DA20</accession>
<evidence type="ECO:0000259" key="11">
    <source>
        <dbReference type="Pfam" id="PF23726"/>
    </source>
</evidence>
<dbReference type="AlphaFoldDB" id="A0AAJ0DA20"/>
<gene>
    <name evidence="12" type="primary">RSE1</name>
    <name evidence="12" type="ORF">LTR09_012324</name>
</gene>
<comment type="caution">
    <text evidence="12">The sequence shown here is derived from an EMBL/GenBank/DDBJ whole genome shotgun (WGS) entry which is preliminary data.</text>
</comment>
<keyword evidence="2" id="KW-0507">mRNA processing</keyword>
<dbReference type="PANTHER" id="PTHR10644">
    <property type="entry name" value="DNA REPAIR/RNA PROCESSING CPSF FAMILY"/>
    <property type="match status" value="1"/>
</dbReference>
<evidence type="ECO:0000259" key="9">
    <source>
        <dbReference type="Pfam" id="PF03178"/>
    </source>
</evidence>
<evidence type="ECO:0000256" key="2">
    <source>
        <dbReference type="ARBA" id="ARBA00022664"/>
    </source>
</evidence>
<organism evidence="12 13">
    <name type="scientific">Extremus antarcticus</name>
    <dbReference type="NCBI Taxonomy" id="702011"/>
    <lineage>
        <taxon>Eukaryota</taxon>
        <taxon>Fungi</taxon>
        <taxon>Dikarya</taxon>
        <taxon>Ascomycota</taxon>
        <taxon>Pezizomycotina</taxon>
        <taxon>Dothideomycetes</taxon>
        <taxon>Dothideomycetidae</taxon>
        <taxon>Mycosphaerellales</taxon>
        <taxon>Extremaceae</taxon>
        <taxon>Extremus</taxon>
    </lineage>
</organism>
<comment type="similarity">
    <text evidence="6">Belongs to the RSE1 family.</text>
</comment>
<dbReference type="Pfam" id="PF23726">
    <property type="entry name" value="Beta-prop_RSE1_2nd"/>
    <property type="match status" value="1"/>
</dbReference>
<keyword evidence="7" id="KW-0175">Coiled coil</keyword>
<dbReference type="InterPro" id="IPR004871">
    <property type="entry name" value="RSE1/DDB1/CPSF1_C"/>
</dbReference>
<evidence type="ECO:0000256" key="4">
    <source>
        <dbReference type="ARBA" id="ARBA00023187"/>
    </source>
</evidence>
<comment type="subcellular location">
    <subcellularLocation>
        <location evidence="1">Nucleus</location>
    </subcellularLocation>
</comment>
<dbReference type="InterPro" id="IPR015943">
    <property type="entry name" value="WD40/YVTN_repeat-like_dom_sf"/>
</dbReference>
<evidence type="ECO:0000256" key="3">
    <source>
        <dbReference type="ARBA" id="ARBA00022728"/>
    </source>
</evidence>
<dbReference type="Gene3D" id="2.130.10.10">
    <property type="entry name" value="YVTN repeat-like/Quinoprotein amine dehydrogenase"/>
    <property type="match status" value="3"/>
</dbReference>
<feature type="region of interest" description="Disordered" evidence="8">
    <location>
        <begin position="849"/>
        <end position="895"/>
    </location>
</feature>
<dbReference type="FunFam" id="2.130.10.10:FF:001143">
    <property type="entry name" value="Pre-mRNA-splicing factor rse-1, putative"/>
    <property type="match status" value="1"/>
</dbReference>
<feature type="coiled-coil region" evidence="7">
    <location>
        <begin position="1244"/>
        <end position="1271"/>
    </location>
</feature>
<sequence>MANTQSSQAFYSLTLEASAAPTAACTCNVIPGLKSQDQQIFEARGQRLYLHRIIENEDRTEVKVSTFLDQDVFGIVRGVSAFRIPGTSTDQLVVSSDSGRVVLLNYDADKNCFKRVHQETFGKSGIRRTIPGQYLASDPRGRCCMLASVEKNKVVYIVNRNAEGGILISSPHEANQWASLCFAVCALDTGWEHPVFATLEVDYNDAENDPTGDMYESREKQLVYYTVDLGLNHVVKSWSDTVDYSANMIFGVPGGAEGPSGVLVCCEDRIYYRHDKALPLCIPIPRRKGPTEDPNRKRIIVAGCLHLARSQKKFFFLLQTDDGDVFKLTMSMGEDEQGRPTSQPEKLHLKYYDTYPVAKHMLLIRKGYLYIAAENGNNKLYHVNNLAEKAHIEPENSFTSDSHDIDYSGDYQPLYFKPRGLMYTSLAVDIPSLHPLMRTIVDNPLNEDAPQIYAIQGTGRRSKFKTIRHGLEIQEIVSSPLGNVEYSNLWSLRHRSSDQYHSYLLLSSDYADKTIVLSIGDEVETMEDSPFLTNRASLEAALMGDATLVQVHARGVRSILESGTINEWPTPSHRTIVAASANERQLLLGLSSAELAFFFMGDDGVLNQLEEMPEMSGKVTALSVGQTPRGQMQAKFAVVGCDDCTIRVLSIELDSPLEPRSVQALSAVPTSLEVVEQIDPTSGVGVTYVHIGLQSGLYLRAVIDEVTGELGEVRTKFLGAKATRLFPVSVDGAAIGEGESSILACSSRPWLGYNHPLSQLYTLAPLVTGPLEAAAGFVSEHIHGLCALQGTNLLIFQLSGLEGRLATEEVGLRYTPRGMCRHPYGTTWWVVQSEGNALSERTKAQLIAAAPVEEEPATNGTANGKVNGSDEDAKMDDADDEVKDEDEDEEEPLVPEELTPEELEQHLGLSRASGHWASCISAIDPYEAKAITATIEFEENEAALCVAAVPFETRSWEVFVVVGTGQHMSPGNAAVQSKGFVHVFQITDEGRGLERVHRTEFPHPIYALLPFHGRLALGIGAELFLYDIGMKHILRKTRGATVPNLITSLAAQGNRIIASDVSESVTYIVYKGGDANRLIPFADDTIQRWTSGMTMLDYETVAGGDKFGNLWVVRAPEQASKESDEEGIGGFIVNERSYLGGAPYRVELRAHTFTQDIPTSLQRTALVAGGQEVLFWSGLEGTMGILVPFQSREDVEFFSQLEGLLRQEEVPLAGRDHLMYRSYYVPVKGVVDGDLCERFARLGVDAKAKVAAELEREGREVERKVQEMRGRVAF</sequence>
<dbReference type="InterPro" id="IPR050358">
    <property type="entry name" value="RSE1/DDB1/CFT1"/>
</dbReference>
<keyword evidence="5" id="KW-0539">Nucleus</keyword>
<dbReference type="InterPro" id="IPR018846">
    <property type="entry name" value="Beta-prop_RSE1/DDB1/CPSF1_1st"/>
</dbReference>
<evidence type="ECO:0000256" key="6">
    <source>
        <dbReference type="ARBA" id="ARBA00038266"/>
    </source>
</evidence>
<dbReference type="GO" id="GO:0006397">
    <property type="term" value="P:mRNA processing"/>
    <property type="evidence" value="ECO:0007669"/>
    <property type="project" value="UniProtKB-KW"/>
</dbReference>
<evidence type="ECO:0000256" key="1">
    <source>
        <dbReference type="ARBA" id="ARBA00004123"/>
    </source>
</evidence>
<keyword evidence="4" id="KW-0508">mRNA splicing</keyword>
<evidence type="ECO:0000259" key="10">
    <source>
        <dbReference type="Pfam" id="PF10433"/>
    </source>
</evidence>
<dbReference type="GO" id="GO:0005681">
    <property type="term" value="C:spliceosomal complex"/>
    <property type="evidence" value="ECO:0007669"/>
    <property type="project" value="UniProtKB-KW"/>
</dbReference>
<keyword evidence="3" id="KW-0747">Spliceosome</keyword>
<feature type="compositionally biased region" description="Acidic residues" evidence="8">
    <location>
        <begin position="877"/>
        <end position="895"/>
    </location>
</feature>
<name>A0AAJ0DA20_9PEZI</name>
<proteinExistence type="inferred from homology"/>
<dbReference type="Pfam" id="PF03178">
    <property type="entry name" value="CPSF_A"/>
    <property type="match status" value="1"/>
</dbReference>
<feature type="domain" description="RSE1/DDB1/CPSF1 C-terminal" evidence="9">
    <location>
        <begin position="917"/>
        <end position="1240"/>
    </location>
</feature>
<dbReference type="GO" id="GO:0003676">
    <property type="term" value="F:nucleic acid binding"/>
    <property type="evidence" value="ECO:0007669"/>
    <property type="project" value="InterPro"/>
</dbReference>
<evidence type="ECO:0000313" key="12">
    <source>
        <dbReference type="EMBL" id="KAK3046164.1"/>
    </source>
</evidence>
<evidence type="ECO:0000256" key="5">
    <source>
        <dbReference type="ARBA" id="ARBA00023242"/>
    </source>
</evidence>
<dbReference type="EMBL" id="JAWDJX010000110">
    <property type="protein sequence ID" value="KAK3046164.1"/>
    <property type="molecule type" value="Genomic_DNA"/>
</dbReference>
<feature type="domain" description="RSE1/DDB1/CPSF1 second beta-propeller" evidence="11">
    <location>
        <begin position="473"/>
        <end position="798"/>
    </location>
</feature>
<dbReference type="Proteomes" id="UP001271007">
    <property type="component" value="Unassembled WGS sequence"/>
</dbReference>
<evidence type="ECO:0000313" key="13">
    <source>
        <dbReference type="Proteomes" id="UP001271007"/>
    </source>
</evidence>
<dbReference type="GO" id="GO:0008380">
    <property type="term" value="P:RNA splicing"/>
    <property type="evidence" value="ECO:0007669"/>
    <property type="project" value="UniProtKB-KW"/>
</dbReference>